<dbReference type="PANTHER" id="PTHR31659:SF9">
    <property type="entry name" value="PROTEIN: UPF0503-LIKE PROTEIN, PUTATIVE (DUF740)-RELATED"/>
    <property type="match status" value="1"/>
</dbReference>
<dbReference type="InterPro" id="IPR008004">
    <property type="entry name" value="OCTOPUS-like"/>
</dbReference>
<dbReference type="Pfam" id="PF05340">
    <property type="entry name" value="DUF740"/>
    <property type="match status" value="1"/>
</dbReference>
<feature type="compositionally biased region" description="Low complexity" evidence="1">
    <location>
        <begin position="396"/>
        <end position="405"/>
    </location>
</feature>
<dbReference type="EMBL" id="KZ305021">
    <property type="protein sequence ID" value="PIA59277.1"/>
    <property type="molecule type" value="Genomic_DNA"/>
</dbReference>
<feature type="region of interest" description="Disordered" evidence="1">
    <location>
        <begin position="1"/>
        <end position="23"/>
    </location>
</feature>
<dbReference type="AlphaFoldDB" id="A0A2G5EUF4"/>
<feature type="region of interest" description="Disordered" evidence="1">
    <location>
        <begin position="464"/>
        <end position="494"/>
    </location>
</feature>
<evidence type="ECO:0000313" key="3">
    <source>
        <dbReference type="Proteomes" id="UP000230069"/>
    </source>
</evidence>
<dbReference type="InParanoid" id="A0A2G5EUF4"/>
<organism evidence="2 3">
    <name type="scientific">Aquilegia coerulea</name>
    <name type="common">Rocky mountain columbine</name>
    <dbReference type="NCBI Taxonomy" id="218851"/>
    <lineage>
        <taxon>Eukaryota</taxon>
        <taxon>Viridiplantae</taxon>
        <taxon>Streptophyta</taxon>
        <taxon>Embryophyta</taxon>
        <taxon>Tracheophyta</taxon>
        <taxon>Spermatophyta</taxon>
        <taxon>Magnoliopsida</taxon>
        <taxon>Ranunculales</taxon>
        <taxon>Ranunculaceae</taxon>
        <taxon>Thalictroideae</taxon>
        <taxon>Aquilegia</taxon>
    </lineage>
</organism>
<sequence>MNTTISNPDKPSQPHLLPRVSSCPRHPDHQFTGFCPSCLRERLAGLDPATNSTIVSSSSSSLLKNSSTTTSSLKSIFRSNGGDKNKGIASSSSSSSMYLPELRRCKSFSGGRGESNFISSNVLEPKRKSCDVRVRNTLWSLFNLDDEKKGTNFNEVWGEIEIETRDLGFGEPVIELKEEEEEEEEEEERGNGGEIRVSDNNIVEDRIGEIEEELVVDGEEIKTMKDHIDMEAQIKKPPSGRDLREIAGSFWLAASIFSKKLQKWRTKQKLKKHAGGGGESSRMPKKKKGMGRQFRETQSEVADYGFGRRSCDTDPRFSLDAGRMSFDDPRHSWDEPRASWDGYLIGKMFPRVPPMVSVVEDDPVPVHRFDNQIPVEELMHSIIEDETAPGGSAQTRDYYSDSSSSQRRRRSLDRSSSIGKTAASMVLDADEMKSASNAKVTPATSDYFHGAKVLITDCNLRDSKSNSLEDDRSESFESASRDAASVAGCNREEPKKSRRWSKGWNIWGFIYRRSGGRKNVDEERCCRRNVVERSLSGSWPELRREINGKADGAFNRKNFRSNSNVSSRRPSNTDGLFGSMRSGSVQTNGHCKKRREDIVLERNRSARYSPSSLDNGLLRFYLTPLRGSRRSSSAKSRPKSSYSIARSVLRLY</sequence>
<name>A0A2G5EUF4_AQUCA</name>
<feature type="region of interest" description="Disordered" evidence="1">
    <location>
        <begin position="386"/>
        <end position="417"/>
    </location>
</feature>
<protein>
    <submittedName>
        <fullName evidence="2">Uncharacterized protein</fullName>
    </submittedName>
</protein>
<evidence type="ECO:0000256" key="1">
    <source>
        <dbReference type="SAM" id="MobiDB-lite"/>
    </source>
</evidence>
<feature type="region of interest" description="Disordered" evidence="1">
    <location>
        <begin position="553"/>
        <end position="593"/>
    </location>
</feature>
<feature type="compositionally biased region" description="Low complexity" evidence="1">
    <location>
        <begin position="560"/>
        <end position="572"/>
    </location>
</feature>
<accession>A0A2G5EUF4</accession>
<dbReference type="FunCoup" id="A0A2G5EUF4">
    <property type="interactions" value="404"/>
</dbReference>
<feature type="region of interest" description="Disordered" evidence="1">
    <location>
        <begin position="269"/>
        <end position="293"/>
    </location>
</feature>
<dbReference type="Proteomes" id="UP000230069">
    <property type="component" value="Unassembled WGS sequence"/>
</dbReference>
<proteinExistence type="predicted"/>
<evidence type="ECO:0000313" key="2">
    <source>
        <dbReference type="EMBL" id="PIA59277.1"/>
    </source>
</evidence>
<reference evidence="2 3" key="1">
    <citation type="submission" date="2017-09" db="EMBL/GenBank/DDBJ databases">
        <title>WGS assembly of Aquilegia coerulea Goldsmith.</title>
        <authorList>
            <person name="Hodges S."/>
            <person name="Kramer E."/>
            <person name="Nordborg M."/>
            <person name="Tomkins J."/>
            <person name="Borevitz J."/>
            <person name="Derieg N."/>
            <person name="Yan J."/>
            <person name="Mihaltcheva S."/>
            <person name="Hayes R.D."/>
            <person name="Rokhsar D."/>
        </authorList>
    </citation>
    <scope>NUCLEOTIDE SEQUENCE [LARGE SCALE GENOMIC DNA]</scope>
    <source>
        <strain evidence="3">cv. Goldsmith</strain>
    </source>
</reference>
<dbReference type="STRING" id="218851.A0A2G5EUF4"/>
<gene>
    <name evidence="2" type="ORF">AQUCO_00400283v1</name>
</gene>
<feature type="compositionally biased region" description="Polar residues" evidence="1">
    <location>
        <begin position="1"/>
        <end position="10"/>
    </location>
</feature>
<dbReference type="PANTHER" id="PTHR31659">
    <property type="entry name" value="PROTEIN: UPF0503-LIKE PROTEIN, PUTATIVE (DUF740)-RELATED"/>
    <property type="match status" value="1"/>
</dbReference>
<feature type="compositionally biased region" description="Basic and acidic residues" evidence="1">
    <location>
        <begin position="464"/>
        <end position="475"/>
    </location>
</feature>
<keyword evidence="3" id="KW-1185">Reference proteome</keyword>
<dbReference type="OrthoDB" id="758624at2759"/>